<keyword evidence="1" id="KW-0175">Coiled coil</keyword>
<dbReference type="AlphaFoldDB" id="A0A510UP70"/>
<gene>
    <name evidence="2" type="ORF">AFI02nite_43020</name>
</gene>
<evidence type="ECO:0000313" key="2">
    <source>
        <dbReference type="EMBL" id="GEK16266.1"/>
    </source>
</evidence>
<accession>A0A510UP70</accession>
<evidence type="ECO:0000313" key="3">
    <source>
        <dbReference type="Proteomes" id="UP000321787"/>
    </source>
</evidence>
<feature type="coiled-coil region" evidence="1">
    <location>
        <begin position="78"/>
        <end position="105"/>
    </location>
</feature>
<dbReference type="RefSeq" id="WP_146867120.1">
    <property type="nucleotide sequence ID" value="NZ_BJTZ01000174.1"/>
</dbReference>
<evidence type="ECO:0000256" key="1">
    <source>
        <dbReference type="SAM" id="Coils"/>
    </source>
</evidence>
<sequence length="155" mass="18206">MLEILQENAAILISGLAVILSAAANWRTVKLNRETKVLAEYFRRRDMVLEVEKHFVLERELAVITEQKLEFIRLHSLLESLPHEVKRLKTNLKLLQQNITNQDQVRSTAELSNNKDIKLYISALTDYQRLQIRLKSDLEKEKVSYQDLKEQYADQ</sequence>
<protein>
    <submittedName>
        <fullName evidence="2">Uncharacterized protein</fullName>
    </submittedName>
</protein>
<organism evidence="2 3">
    <name type="scientific">Aliivibrio fischeri</name>
    <name type="common">Vibrio fischeri</name>
    <dbReference type="NCBI Taxonomy" id="668"/>
    <lineage>
        <taxon>Bacteria</taxon>
        <taxon>Pseudomonadati</taxon>
        <taxon>Pseudomonadota</taxon>
        <taxon>Gammaproteobacteria</taxon>
        <taxon>Vibrionales</taxon>
        <taxon>Vibrionaceae</taxon>
        <taxon>Aliivibrio</taxon>
    </lineage>
</organism>
<reference evidence="2 3" key="1">
    <citation type="submission" date="2019-07" db="EMBL/GenBank/DDBJ databases">
        <title>Whole genome shotgun sequence of Aliivibrio fischeri NBRC 101058.</title>
        <authorList>
            <person name="Hosoyama A."/>
            <person name="Uohara A."/>
            <person name="Ohji S."/>
            <person name="Ichikawa N."/>
        </authorList>
    </citation>
    <scope>NUCLEOTIDE SEQUENCE [LARGE SCALE GENOMIC DNA]</scope>
    <source>
        <strain evidence="2 3">NBRC 101058</strain>
    </source>
</reference>
<name>A0A510UP70_ALIFS</name>
<proteinExistence type="predicted"/>
<dbReference type="EMBL" id="BJTZ01000174">
    <property type="protein sequence ID" value="GEK16266.1"/>
    <property type="molecule type" value="Genomic_DNA"/>
</dbReference>
<dbReference type="Proteomes" id="UP000321787">
    <property type="component" value="Unassembled WGS sequence"/>
</dbReference>
<comment type="caution">
    <text evidence="2">The sequence shown here is derived from an EMBL/GenBank/DDBJ whole genome shotgun (WGS) entry which is preliminary data.</text>
</comment>